<evidence type="ECO:0000256" key="3">
    <source>
        <dbReference type="ARBA" id="ARBA00023159"/>
    </source>
</evidence>
<evidence type="ECO:0000313" key="7">
    <source>
        <dbReference type="EMBL" id="CAG5081691.1"/>
    </source>
</evidence>
<dbReference type="InterPro" id="IPR036388">
    <property type="entry name" value="WH-like_DNA-bd_sf"/>
</dbReference>
<feature type="domain" description="Cyclic nucleotide-binding" evidence="5">
    <location>
        <begin position="14"/>
        <end position="134"/>
    </location>
</feature>
<evidence type="ECO:0000256" key="4">
    <source>
        <dbReference type="ARBA" id="ARBA00023163"/>
    </source>
</evidence>
<name>A0ABM8V1S0_THEXY</name>
<evidence type="ECO:0000256" key="2">
    <source>
        <dbReference type="ARBA" id="ARBA00023125"/>
    </source>
</evidence>
<dbReference type="PRINTS" id="PR00034">
    <property type="entry name" value="HTHCRP"/>
</dbReference>
<evidence type="ECO:0000259" key="6">
    <source>
        <dbReference type="PROSITE" id="PS51063"/>
    </source>
</evidence>
<dbReference type="PRINTS" id="PR00103">
    <property type="entry name" value="CAMPKINASE"/>
</dbReference>
<keyword evidence="3" id="KW-0010">Activator</keyword>
<keyword evidence="2" id="KW-0238">DNA-binding</keyword>
<dbReference type="PROSITE" id="PS51063">
    <property type="entry name" value="HTH_CRP_2"/>
    <property type="match status" value="1"/>
</dbReference>
<dbReference type="Proteomes" id="UP000681526">
    <property type="component" value="Unassembled WGS sequence"/>
</dbReference>
<protein>
    <submittedName>
        <fullName evidence="7">Transcriptional regulator, Crp/Fnr family</fullName>
    </submittedName>
</protein>
<dbReference type="Gene3D" id="2.60.120.10">
    <property type="entry name" value="Jelly Rolls"/>
    <property type="match status" value="1"/>
</dbReference>
<keyword evidence="8" id="KW-1185">Reference proteome</keyword>
<dbReference type="PROSITE" id="PS00889">
    <property type="entry name" value="CNMP_BINDING_2"/>
    <property type="match status" value="1"/>
</dbReference>
<dbReference type="InterPro" id="IPR014710">
    <property type="entry name" value="RmlC-like_jellyroll"/>
</dbReference>
<dbReference type="Gene3D" id="1.10.10.10">
    <property type="entry name" value="Winged helix-like DNA-binding domain superfamily/Winged helix DNA-binding domain"/>
    <property type="match status" value="1"/>
</dbReference>
<dbReference type="PANTHER" id="PTHR24567:SF74">
    <property type="entry name" value="HTH-TYPE TRANSCRIPTIONAL REGULATOR ARCR"/>
    <property type="match status" value="1"/>
</dbReference>
<reference evidence="7 8" key="1">
    <citation type="submission" date="2021-04" db="EMBL/GenBank/DDBJ databases">
        <authorList>
            <person name="Rakotoarivonina H."/>
        </authorList>
    </citation>
    <scope>NUCLEOTIDE SEQUENCE [LARGE SCALE GENOMIC DNA]</scope>
    <source>
        <strain evidence="7 8">XE</strain>
    </source>
</reference>
<proteinExistence type="predicted"/>
<sequence length="231" mass="26492">MSIDAARLRSAIPFFREMDPEVTESLAPYLTERTFKKGTVIFVEGDEGDDVYFIRSGAVQIYTFDGTKKVMLAYLRDGDYFGEMAMMKPGAQRSASAEAAQLTKVYALKRNVFERLILDHPRLALYLLDDTMERLRKANQQIYDLTFLNVRTRIMKRLLRLAQENGTETPEGLLIGIKVTHQQIAEMVGAVRETVTKVFNELQEEGLIVIRQKMILLPNPELLVKRLQEEN</sequence>
<dbReference type="EMBL" id="CAJRAY010000024">
    <property type="protein sequence ID" value="CAG5081691.1"/>
    <property type="molecule type" value="Genomic_DNA"/>
</dbReference>
<accession>A0ABM8V1S0</accession>
<dbReference type="RefSeq" id="WP_015255932.1">
    <property type="nucleotide sequence ID" value="NZ_CAJRAY010000024.1"/>
</dbReference>
<keyword evidence="1" id="KW-0805">Transcription regulation</keyword>
<dbReference type="SMART" id="SM00419">
    <property type="entry name" value="HTH_CRP"/>
    <property type="match status" value="1"/>
</dbReference>
<dbReference type="InterPro" id="IPR018490">
    <property type="entry name" value="cNMP-bd_dom_sf"/>
</dbReference>
<evidence type="ECO:0000259" key="5">
    <source>
        <dbReference type="PROSITE" id="PS50042"/>
    </source>
</evidence>
<organism evidence="7 8">
    <name type="scientific">Thermobacillus xylanilyticus</name>
    <dbReference type="NCBI Taxonomy" id="76633"/>
    <lineage>
        <taxon>Bacteria</taxon>
        <taxon>Bacillati</taxon>
        <taxon>Bacillota</taxon>
        <taxon>Bacilli</taxon>
        <taxon>Bacillales</taxon>
        <taxon>Paenibacillaceae</taxon>
        <taxon>Thermobacillus</taxon>
    </lineage>
</organism>
<dbReference type="InterPro" id="IPR000595">
    <property type="entry name" value="cNMP-bd_dom"/>
</dbReference>
<dbReference type="SMART" id="SM00100">
    <property type="entry name" value="cNMP"/>
    <property type="match status" value="1"/>
</dbReference>
<evidence type="ECO:0000256" key="1">
    <source>
        <dbReference type="ARBA" id="ARBA00023015"/>
    </source>
</evidence>
<comment type="caution">
    <text evidence="7">The sequence shown here is derived from an EMBL/GenBank/DDBJ whole genome shotgun (WGS) entry which is preliminary data.</text>
</comment>
<dbReference type="InterPro" id="IPR050397">
    <property type="entry name" value="Env_Response_Regulators"/>
</dbReference>
<dbReference type="InterPro" id="IPR018488">
    <property type="entry name" value="cNMP-bd_CS"/>
</dbReference>
<feature type="domain" description="HTH crp-type" evidence="6">
    <location>
        <begin position="148"/>
        <end position="221"/>
    </location>
</feature>
<dbReference type="InterPro" id="IPR012318">
    <property type="entry name" value="HTH_CRP"/>
</dbReference>
<dbReference type="Pfam" id="PF13545">
    <property type="entry name" value="HTH_Crp_2"/>
    <property type="match status" value="1"/>
</dbReference>
<dbReference type="SUPFAM" id="SSF51206">
    <property type="entry name" value="cAMP-binding domain-like"/>
    <property type="match status" value="1"/>
</dbReference>
<dbReference type="CDD" id="cd00038">
    <property type="entry name" value="CAP_ED"/>
    <property type="match status" value="1"/>
</dbReference>
<dbReference type="PROSITE" id="PS50042">
    <property type="entry name" value="CNMP_BINDING_3"/>
    <property type="match status" value="1"/>
</dbReference>
<dbReference type="PANTHER" id="PTHR24567">
    <property type="entry name" value="CRP FAMILY TRANSCRIPTIONAL REGULATORY PROTEIN"/>
    <property type="match status" value="1"/>
</dbReference>
<gene>
    <name evidence="7" type="primary">txxe 1435</name>
    <name evidence="7" type="ORF">TXXE_05330</name>
</gene>
<evidence type="ECO:0000313" key="8">
    <source>
        <dbReference type="Proteomes" id="UP000681526"/>
    </source>
</evidence>
<keyword evidence="4" id="KW-0804">Transcription</keyword>
<dbReference type="SUPFAM" id="SSF46785">
    <property type="entry name" value="Winged helix' DNA-binding domain"/>
    <property type="match status" value="1"/>
</dbReference>
<dbReference type="Pfam" id="PF00027">
    <property type="entry name" value="cNMP_binding"/>
    <property type="match status" value="1"/>
</dbReference>
<dbReference type="InterPro" id="IPR036390">
    <property type="entry name" value="WH_DNA-bd_sf"/>
</dbReference>